<gene>
    <name evidence="1" type="ORF">MYCTH_94484</name>
</gene>
<dbReference type="STRING" id="573729.G2QC13"/>
<dbReference type="GeneID" id="11512546"/>
<dbReference type="RefSeq" id="XP_003662485.1">
    <property type="nucleotide sequence ID" value="XM_003662437.1"/>
</dbReference>
<proteinExistence type="predicted"/>
<dbReference type="InParanoid" id="G2QC13"/>
<organism evidence="1 2">
    <name type="scientific">Thermothelomyces thermophilus (strain ATCC 42464 / BCRC 31852 / DSM 1799)</name>
    <name type="common">Sporotrichum thermophile</name>
    <dbReference type="NCBI Taxonomy" id="573729"/>
    <lineage>
        <taxon>Eukaryota</taxon>
        <taxon>Fungi</taxon>
        <taxon>Dikarya</taxon>
        <taxon>Ascomycota</taxon>
        <taxon>Pezizomycotina</taxon>
        <taxon>Sordariomycetes</taxon>
        <taxon>Sordariomycetidae</taxon>
        <taxon>Sordariales</taxon>
        <taxon>Chaetomiaceae</taxon>
        <taxon>Thermothelomyces</taxon>
    </lineage>
</organism>
<dbReference type="OMA" id="DPEDWKW"/>
<accession>G2QC13</accession>
<dbReference type="OrthoDB" id="4587245at2759"/>
<reference evidence="1 2" key="1">
    <citation type="journal article" date="2011" name="Nat. Biotechnol.">
        <title>Comparative genomic analysis of the thermophilic biomass-degrading fungi Myceliophthora thermophila and Thielavia terrestris.</title>
        <authorList>
            <person name="Berka R.M."/>
            <person name="Grigoriev I.V."/>
            <person name="Otillar R."/>
            <person name="Salamov A."/>
            <person name="Grimwood J."/>
            <person name="Reid I."/>
            <person name="Ishmael N."/>
            <person name="John T."/>
            <person name="Darmond C."/>
            <person name="Moisan M.-C."/>
            <person name="Henrissat B."/>
            <person name="Coutinho P.M."/>
            <person name="Lombard V."/>
            <person name="Natvig D.O."/>
            <person name="Lindquist E."/>
            <person name="Schmutz J."/>
            <person name="Lucas S."/>
            <person name="Harris P."/>
            <person name="Powlowski J."/>
            <person name="Bellemare A."/>
            <person name="Taylor D."/>
            <person name="Butler G."/>
            <person name="de Vries R.P."/>
            <person name="Allijn I.E."/>
            <person name="van den Brink J."/>
            <person name="Ushinsky S."/>
            <person name="Storms R."/>
            <person name="Powell A.J."/>
            <person name="Paulsen I.T."/>
            <person name="Elbourne L.D.H."/>
            <person name="Baker S.E."/>
            <person name="Magnuson J."/>
            <person name="LaBoissiere S."/>
            <person name="Clutterbuck A.J."/>
            <person name="Martinez D."/>
            <person name="Wogulis M."/>
            <person name="de Leon A.L."/>
            <person name="Rey M.W."/>
            <person name="Tsang A."/>
        </authorList>
    </citation>
    <scope>NUCLEOTIDE SEQUENCE [LARGE SCALE GENOMIC DNA]</scope>
    <source>
        <strain evidence="2">ATCC 42464 / BCRC 31852 / DSM 1799</strain>
    </source>
</reference>
<dbReference type="eggNOG" id="ENOG502REK3">
    <property type="taxonomic scope" value="Eukaryota"/>
</dbReference>
<dbReference type="EMBL" id="CP003004">
    <property type="protein sequence ID" value="AEO57240.1"/>
    <property type="molecule type" value="Genomic_DNA"/>
</dbReference>
<dbReference type="HOGENOM" id="CLU_057724_0_0_1"/>
<dbReference type="Proteomes" id="UP000007322">
    <property type="component" value="Chromosome 3"/>
</dbReference>
<protein>
    <recommendedName>
        <fullName evidence="3">F-box domain-containing protein</fullName>
    </recommendedName>
</protein>
<evidence type="ECO:0000313" key="2">
    <source>
        <dbReference type="Proteomes" id="UP000007322"/>
    </source>
</evidence>
<evidence type="ECO:0008006" key="3">
    <source>
        <dbReference type="Google" id="ProtNLM"/>
    </source>
</evidence>
<dbReference type="VEuPathDB" id="FungiDB:MYCTH_94484"/>
<dbReference type="KEGG" id="mtm:MYCTH_94484"/>
<dbReference type="AlphaFoldDB" id="G2QC13"/>
<keyword evidence="2" id="KW-1185">Reference proteome</keyword>
<sequence>MGQMGSSLSRLAGRQKAGRHKARSPSLILQYPADIIVYLCREHLPPESALALSLTCKSLFDLLFSKAKMRLNDPDREAFLLLLEKDVGHNRYYCHTCSVLHRFWSSEHTINCTFCVRVWEKSCRREFAYLSGTSFRVRYRHVRLVMNRHFLGPPNGLPLDKFEVKNTSYSSLRWREKWSAKILKDELFLSGTRTLSWLHGTDQALRDNLDNCLYSICTHVATNKSAKLTVSALHTDSPSACLIVPCRGAIGSCNQCLTDYDTTVERRSTEIKYGERKLVTEYWFITITSYHQLGSGRSPFDPKWRAFEGQGSWVSWRPSRDMTQYPQGAVREAWKESEKASHNPS</sequence>
<evidence type="ECO:0000313" key="1">
    <source>
        <dbReference type="EMBL" id="AEO57240.1"/>
    </source>
</evidence>
<name>G2QC13_THET4</name>